<feature type="compositionally biased region" description="Acidic residues" evidence="1">
    <location>
        <begin position="41"/>
        <end position="52"/>
    </location>
</feature>
<proteinExistence type="predicted"/>
<dbReference type="InterPro" id="IPR056303">
    <property type="entry name" value="AMIN-like"/>
</dbReference>
<evidence type="ECO:0000313" key="4">
    <source>
        <dbReference type="EMBL" id="AZQ76822.1"/>
    </source>
</evidence>
<accession>A0A3Q9G759</accession>
<sequence length="225" mass="23779">MKRIVVAIAVSVVLAACGSDTDGPTTAPQTTTEGSAGPGEETTEPASEEPTTEDTAAPSDDPTTESTDEPTSDPTDTGEGSGDFTTGPSQSADFPDLVGAYLPETARVGGHDTYERVVVEYSGNEGTLNWSASYEDAPIQDGSGFEVDMGGEDFLTVWVSGVTYPTGDPGEFEISGLNQATAIQDVHVDMPFEGMHTFFIGVDEKRPYRVQVLNDPMRIVVDVQK</sequence>
<feature type="signal peptide" evidence="2">
    <location>
        <begin position="1"/>
        <end position="18"/>
    </location>
</feature>
<keyword evidence="2" id="KW-0732">Signal</keyword>
<dbReference type="Proteomes" id="UP000280344">
    <property type="component" value="Chromosome"/>
</dbReference>
<feature type="chain" id="PRO_5038487288" description="AMIN-like domain-containing protein" evidence="2">
    <location>
        <begin position="19"/>
        <end position="225"/>
    </location>
</feature>
<dbReference type="Pfam" id="PF24837">
    <property type="entry name" value="AMIN-like"/>
    <property type="match status" value="1"/>
</dbReference>
<dbReference type="OrthoDB" id="3393679at2"/>
<dbReference type="EMBL" id="CP034593">
    <property type="protein sequence ID" value="AZQ76822.1"/>
    <property type="molecule type" value="Genomic_DNA"/>
</dbReference>
<feature type="compositionally biased region" description="Low complexity" evidence="1">
    <location>
        <begin position="17"/>
        <end position="32"/>
    </location>
</feature>
<evidence type="ECO:0000259" key="3">
    <source>
        <dbReference type="Pfam" id="PF24837"/>
    </source>
</evidence>
<feature type="region of interest" description="Disordered" evidence="1">
    <location>
        <begin position="17"/>
        <end position="96"/>
    </location>
</feature>
<protein>
    <recommendedName>
        <fullName evidence="3">AMIN-like domain-containing protein</fullName>
    </recommendedName>
</protein>
<keyword evidence="5" id="KW-1185">Reference proteome</keyword>
<name>A0A3Q9G759_9ACTO</name>
<reference evidence="4 5" key="1">
    <citation type="submission" date="2018-12" db="EMBL/GenBank/DDBJ databases">
        <title>Complete genome sequence of Flaviflexus sp. H23T48.</title>
        <authorList>
            <person name="Bae J.-W."/>
            <person name="Lee J.-Y."/>
        </authorList>
    </citation>
    <scope>NUCLEOTIDE SEQUENCE [LARGE SCALE GENOMIC DNA]</scope>
    <source>
        <strain evidence="4 5">H23T48</strain>
    </source>
</reference>
<dbReference type="AlphaFoldDB" id="A0A3Q9G759"/>
<evidence type="ECO:0000313" key="5">
    <source>
        <dbReference type="Proteomes" id="UP000280344"/>
    </source>
</evidence>
<feature type="compositionally biased region" description="Acidic residues" evidence="1">
    <location>
        <begin position="62"/>
        <end position="71"/>
    </location>
</feature>
<evidence type="ECO:0000256" key="2">
    <source>
        <dbReference type="SAM" id="SignalP"/>
    </source>
</evidence>
<dbReference type="PROSITE" id="PS51257">
    <property type="entry name" value="PROKAR_LIPOPROTEIN"/>
    <property type="match status" value="1"/>
</dbReference>
<dbReference type="KEGG" id="flh:EJ997_05160"/>
<dbReference type="RefSeq" id="WP_126703628.1">
    <property type="nucleotide sequence ID" value="NZ_CP034593.1"/>
</dbReference>
<evidence type="ECO:0000256" key="1">
    <source>
        <dbReference type="SAM" id="MobiDB-lite"/>
    </source>
</evidence>
<feature type="compositionally biased region" description="Polar residues" evidence="1">
    <location>
        <begin position="83"/>
        <end position="92"/>
    </location>
</feature>
<feature type="domain" description="AMIN-like" evidence="3">
    <location>
        <begin position="105"/>
        <end position="224"/>
    </location>
</feature>
<organism evidence="4 5">
    <name type="scientific">Flaviflexus ciconiae</name>
    <dbReference type="NCBI Taxonomy" id="2496867"/>
    <lineage>
        <taxon>Bacteria</taxon>
        <taxon>Bacillati</taxon>
        <taxon>Actinomycetota</taxon>
        <taxon>Actinomycetes</taxon>
        <taxon>Actinomycetales</taxon>
        <taxon>Actinomycetaceae</taxon>
        <taxon>Flaviflexus</taxon>
    </lineage>
</organism>
<gene>
    <name evidence="4" type="ORF">EJ997_05160</name>
</gene>